<evidence type="ECO:0000313" key="3">
    <source>
        <dbReference type="Proteomes" id="UP001306950"/>
    </source>
</evidence>
<reference evidence="2 3" key="1">
    <citation type="submission" date="2024-02" db="EMBL/GenBank/DDBJ databases">
        <title>A nitrogen-fixing paenibacillus bacterium.</title>
        <authorList>
            <person name="Zhang W.L."/>
            <person name="Chen S.F."/>
        </authorList>
    </citation>
    <scope>NUCLEOTIDE SEQUENCE [LARGE SCALE GENOMIC DNA]</scope>
    <source>
        <strain evidence="2 3">M1</strain>
    </source>
</reference>
<feature type="signal peptide" evidence="1">
    <location>
        <begin position="1"/>
        <end position="23"/>
    </location>
</feature>
<dbReference type="EMBL" id="JAZHPZ010000004">
    <property type="protein sequence ID" value="MEF2966108.1"/>
    <property type="molecule type" value="Genomic_DNA"/>
</dbReference>
<dbReference type="RefSeq" id="WP_331846343.1">
    <property type="nucleotide sequence ID" value="NZ_JAZHPZ010000004.1"/>
</dbReference>
<gene>
    <name evidence="2" type="ORF">V3851_09730</name>
</gene>
<feature type="chain" id="PRO_5046709555" evidence="1">
    <location>
        <begin position="24"/>
        <end position="250"/>
    </location>
</feature>
<evidence type="ECO:0000256" key="1">
    <source>
        <dbReference type="SAM" id="SignalP"/>
    </source>
</evidence>
<evidence type="ECO:0000313" key="2">
    <source>
        <dbReference type="EMBL" id="MEF2966108.1"/>
    </source>
</evidence>
<protein>
    <submittedName>
        <fullName evidence="2">Uncharacterized protein</fullName>
    </submittedName>
</protein>
<accession>A0ABU7VS30</accession>
<keyword evidence="3" id="KW-1185">Reference proteome</keyword>
<sequence length="250" mass="27664">MKKNRVITMILSLSLLASFSPVAANANSSLQGTNDDYGVFSTVPDKEELERQQQYKLDPPTAWEVDLNGNKRIVPYTVLNKKGGIGTNSWSDSNYTYVFNGWTLNSTKVDKKRFFVSRVTVENNSTGLLPLKYVQQESVTTKWEVGANIEAEAQFKVAFLASLKTKLGGSYNYSKTTMSSTTVEAGPKDIPAGYKASYTKYRAGGYGAGQAEWKKYPKGSSSWVGMHYTGESGWAVNENDVTIEYTESKI</sequence>
<name>A0ABU7VS30_9BACL</name>
<dbReference type="Proteomes" id="UP001306950">
    <property type="component" value="Unassembled WGS sequence"/>
</dbReference>
<organism evidence="2 3">
    <name type="scientific">Paenibacillus haidiansis</name>
    <dbReference type="NCBI Taxonomy" id="1574488"/>
    <lineage>
        <taxon>Bacteria</taxon>
        <taxon>Bacillati</taxon>
        <taxon>Bacillota</taxon>
        <taxon>Bacilli</taxon>
        <taxon>Bacillales</taxon>
        <taxon>Paenibacillaceae</taxon>
        <taxon>Paenibacillus</taxon>
    </lineage>
</organism>
<comment type="caution">
    <text evidence="2">The sequence shown here is derived from an EMBL/GenBank/DDBJ whole genome shotgun (WGS) entry which is preliminary data.</text>
</comment>
<keyword evidence="1" id="KW-0732">Signal</keyword>
<proteinExistence type="predicted"/>